<feature type="domain" description="MADF" evidence="1">
    <location>
        <begin position="9"/>
        <end position="95"/>
    </location>
</feature>
<dbReference type="EnsemblMetazoa" id="SCAU009169-RA">
    <property type="protein sequence ID" value="SCAU009169-PA"/>
    <property type="gene ID" value="SCAU009169"/>
</dbReference>
<dbReference type="Pfam" id="PF10545">
    <property type="entry name" value="MADF_DNA_bdg"/>
    <property type="match status" value="2"/>
</dbReference>
<evidence type="ECO:0000259" key="1">
    <source>
        <dbReference type="PROSITE" id="PS51029"/>
    </source>
</evidence>
<dbReference type="PANTHER" id="PTHR12243:SF69">
    <property type="entry name" value="SI:CH73-59F11.3"/>
    <property type="match status" value="1"/>
</dbReference>
<dbReference type="KEGG" id="scac:106084884"/>
<dbReference type="STRING" id="35570.A0A1I8PLH7"/>
<accession>A0A1I8PLH7</accession>
<dbReference type="VEuPathDB" id="VectorBase:SCAU009169"/>
<dbReference type="GO" id="GO:0005667">
    <property type="term" value="C:transcription regulator complex"/>
    <property type="evidence" value="ECO:0007669"/>
    <property type="project" value="TreeGrafter"/>
</dbReference>
<dbReference type="GO" id="GO:0005634">
    <property type="term" value="C:nucleus"/>
    <property type="evidence" value="ECO:0007669"/>
    <property type="project" value="TreeGrafter"/>
</dbReference>
<name>A0A1I8PLH7_STOCA</name>
<dbReference type="OrthoDB" id="6081971at2759"/>
<keyword evidence="3" id="KW-1185">Reference proteome</keyword>
<dbReference type="InterPro" id="IPR006578">
    <property type="entry name" value="MADF-dom"/>
</dbReference>
<dbReference type="PROSITE" id="PS51029">
    <property type="entry name" value="MADF"/>
    <property type="match status" value="2"/>
</dbReference>
<dbReference type="GO" id="GO:0006357">
    <property type="term" value="P:regulation of transcription by RNA polymerase II"/>
    <property type="evidence" value="ECO:0007669"/>
    <property type="project" value="TreeGrafter"/>
</dbReference>
<reference evidence="2" key="1">
    <citation type="submission" date="2020-05" db="UniProtKB">
        <authorList>
            <consortium name="EnsemblMetazoa"/>
        </authorList>
    </citation>
    <scope>IDENTIFICATION</scope>
    <source>
        <strain evidence="2">USDA</strain>
    </source>
</reference>
<feature type="domain" description="MADF" evidence="1">
    <location>
        <begin position="148"/>
        <end position="234"/>
    </location>
</feature>
<dbReference type="InterPro" id="IPR039353">
    <property type="entry name" value="TF_Adf1"/>
</dbReference>
<proteinExistence type="predicted"/>
<dbReference type="AlphaFoldDB" id="A0A1I8PLH7"/>
<sequence length="464" mass="54564">MNNKESDLEFVKLVESYPILYAKEHTRGHKNSSLKNDVWREISQILKKSEVACITRWKSIRDRFGKEFRRQQLNPTEVTNWELFPHLWFLKDHYKQGCASNSDVVECIKYEPKVKKRKITKTEDYLDEDSGENSDIKITPEELALNQNIIALVREHDVLYDRKRVRDSKNLTAKNEAWTTIASTLGISEETCYNKWKKLRDRFSREYRQLQLNPEKPITWIYFNDLRFLESHYRKGVPLPIEEIKRREKPVATTVVSHPAADNPWGDDYSRAYYSENEDHHEENDLITEETEIQDLQEQSFDEFLFLPNKKICLSNSKPNTNQQQIQQLTYHVAEIAPTTYISGTQPCTSTTITTSEQNSPQMDPEDKLTNVILNMENVLRQSQDCLKAIQTQKVHHQNELQQQQHNNLSMQSDMLQKVQILLDGLHPEQKTKAERKILQFLCECQIKILNNEEVNDVAPVHIY</sequence>
<dbReference type="SMART" id="SM00595">
    <property type="entry name" value="MADF"/>
    <property type="match status" value="2"/>
</dbReference>
<evidence type="ECO:0000313" key="3">
    <source>
        <dbReference type="Proteomes" id="UP000095300"/>
    </source>
</evidence>
<evidence type="ECO:0000313" key="2">
    <source>
        <dbReference type="EnsemblMetazoa" id="SCAU009169-PA"/>
    </source>
</evidence>
<dbReference type="Proteomes" id="UP000095300">
    <property type="component" value="Unassembled WGS sequence"/>
</dbReference>
<organism evidence="2 3">
    <name type="scientific">Stomoxys calcitrans</name>
    <name type="common">Stable fly</name>
    <name type="synonym">Conops calcitrans</name>
    <dbReference type="NCBI Taxonomy" id="35570"/>
    <lineage>
        <taxon>Eukaryota</taxon>
        <taxon>Metazoa</taxon>
        <taxon>Ecdysozoa</taxon>
        <taxon>Arthropoda</taxon>
        <taxon>Hexapoda</taxon>
        <taxon>Insecta</taxon>
        <taxon>Pterygota</taxon>
        <taxon>Neoptera</taxon>
        <taxon>Endopterygota</taxon>
        <taxon>Diptera</taxon>
        <taxon>Brachycera</taxon>
        <taxon>Muscomorpha</taxon>
        <taxon>Muscoidea</taxon>
        <taxon>Muscidae</taxon>
        <taxon>Stomoxys</taxon>
    </lineage>
</organism>
<gene>
    <name evidence="2" type="primary">106084884</name>
</gene>
<dbReference type="PANTHER" id="PTHR12243">
    <property type="entry name" value="MADF DOMAIN TRANSCRIPTION FACTOR"/>
    <property type="match status" value="1"/>
</dbReference>
<protein>
    <recommendedName>
        <fullName evidence="1">MADF domain-containing protein</fullName>
    </recommendedName>
</protein>